<dbReference type="AlphaFoldDB" id="I7MFJ0"/>
<feature type="region of interest" description="Disordered" evidence="1">
    <location>
        <begin position="165"/>
        <end position="196"/>
    </location>
</feature>
<dbReference type="KEGG" id="tet:TTHERM_00664070"/>
<organism evidence="2 3">
    <name type="scientific">Tetrahymena thermophila (strain SB210)</name>
    <dbReference type="NCBI Taxonomy" id="312017"/>
    <lineage>
        <taxon>Eukaryota</taxon>
        <taxon>Sar</taxon>
        <taxon>Alveolata</taxon>
        <taxon>Ciliophora</taxon>
        <taxon>Intramacronucleata</taxon>
        <taxon>Oligohymenophorea</taxon>
        <taxon>Hymenostomatida</taxon>
        <taxon>Tetrahymenina</taxon>
        <taxon>Tetrahymenidae</taxon>
        <taxon>Tetrahymena</taxon>
    </lineage>
</organism>
<keyword evidence="3" id="KW-1185">Reference proteome</keyword>
<evidence type="ECO:0000256" key="1">
    <source>
        <dbReference type="SAM" id="MobiDB-lite"/>
    </source>
</evidence>
<gene>
    <name evidence="2" type="ORF">TTHERM_00664070</name>
</gene>
<dbReference type="HOGENOM" id="CLU_496542_0_0_1"/>
<evidence type="ECO:0000313" key="2">
    <source>
        <dbReference type="EMBL" id="EAR99928.1"/>
    </source>
</evidence>
<evidence type="ECO:0000313" key="3">
    <source>
        <dbReference type="Proteomes" id="UP000009168"/>
    </source>
</evidence>
<feature type="compositionally biased region" description="Polar residues" evidence="1">
    <location>
        <begin position="165"/>
        <end position="185"/>
    </location>
</feature>
<feature type="compositionally biased region" description="Basic and acidic residues" evidence="1">
    <location>
        <begin position="442"/>
        <end position="461"/>
    </location>
</feature>
<feature type="compositionally biased region" description="Polar residues" evidence="1">
    <location>
        <begin position="426"/>
        <end position="439"/>
    </location>
</feature>
<dbReference type="EMBL" id="GG662634">
    <property type="protein sequence ID" value="EAR99928.1"/>
    <property type="molecule type" value="Genomic_DNA"/>
</dbReference>
<sequence>MGNCTNKQDSPKSLSLNGMHNQAFFGKEFLKNQNGISKESQHKQSIISTTDNNTNSIVTSSSFINMQQHEGAINGKNMIKSIQQYNNLEEIEELESSNYFQSEIRTLQEENIGFSNRLISTINIPSPEKKYHDQHILKQNFAHNNSPQQDTKSAGVYNSSQLQSNNTSFTQENSPTRTNRSNLSPRSREKKKTTSEIRNIIKMQTESYYQSLTSEELNSILQQGEKMNRVLQHFEFSNNDQVLDLVRDIYNSIINKKNKLSEIVLPEHREMVMQFIHQSYLLLDRGIQQLLKTQKRLINITSSNTGVPVRQSNMELSVYTLEVLVEAYQIIQYFQLHQKSHSYIPMNKWWAKHQNEKDLSSFNNKFIRLSQQLNAEFQDITPGLPNKNKNITYSKQNSQMSSNLSEDGDQSSRVAREDETKRDSLCKSNNGILNENSQNLKKKNEEGKEEQIKISSFDKKNPTNYLPLKQNPIMCDISNERIEEHLENEDEEEEKHQNTTSFYNTQNEQENVESLNESDFPCKTKINHQIKSIKNNNKNYLIQMNKKLN</sequence>
<accession>I7MFJ0</accession>
<dbReference type="InParanoid" id="I7MFJ0"/>
<name>I7MFJ0_TETTS</name>
<feature type="region of interest" description="Disordered" evidence="1">
    <location>
        <begin position="397"/>
        <end position="465"/>
    </location>
</feature>
<dbReference type="Proteomes" id="UP000009168">
    <property type="component" value="Unassembled WGS sequence"/>
</dbReference>
<reference evidence="3" key="1">
    <citation type="journal article" date="2006" name="PLoS Biol.">
        <title>Macronuclear genome sequence of the ciliate Tetrahymena thermophila, a model eukaryote.</title>
        <authorList>
            <person name="Eisen J.A."/>
            <person name="Coyne R.S."/>
            <person name="Wu M."/>
            <person name="Wu D."/>
            <person name="Thiagarajan M."/>
            <person name="Wortman J.R."/>
            <person name="Badger J.H."/>
            <person name="Ren Q."/>
            <person name="Amedeo P."/>
            <person name="Jones K.M."/>
            <person name="Tallon L.J."/>
            <person name="Delcher A.L."/>
            <person name="Salzberg S.L."/>
            <person name="Silva J.C."/>
            <person name="Haas B.J."/>
            <person name="Majoros W.H."/>
            <person name="Farzad M."/>
            <person name="Carlton J.M."/>
            <person name="Smith R.K. Jr."/>
            <person name="Garg J."/>
            <person name="Pearlman R.E."/>
            <person name="Karrer K.M."/>
            <person name="Sun L."/>
            <person name="Manning G."/>
            <person name="Elde N.C."/>
            <person name="Turkewitz A.P."/>
            <person name="Asai D.J."/>
            <person name="Wilkes D.E."/>
            <person name="Wang Y."/>
            <person name="Cai H."/>
            <person name="Collins K."/>
            <person name="Stewart B.A."/>
            <person name="Lee S.R."/>
            <person name="Wilamowska K."/>
            <person name="Weinberg Z."/>
            <person name="Ruzzo W.L."/>
            <person name="Wloga D."/>
            <person name="Gaertig J."/>
            <person name="Frankel J."/>
            <person name="Tsao C.-C."/>
            <person name="Gorovsky M.A."/>
            <person name="Keeling P.J."/>
            <person name="Waller R.F."/>
            <person name="Patron N.J."/>
            <person name="Cherry J.M."/>
            <person name="Stover N.A."/>
            <person name="Krieger C.J."/>
            <person name="del Toro C."/>
            <person name="Ryder H.F."/>
            <person name="Williamson S.C."/>
            <person name="Barbeau R.A."/>
            <person name="Hamilton E.P."/>
            <person name="Orias E."/>
        </authorList>
    </citation>
    <scope>NUCLEOTIDE SEQUENCE [LARGE SCALE GENOMIC DNA]</scope>
    <source>
        <strain evidence="3">SB210</strain>
    </source>
</reference>
<dbReference type="RefSeq" id="XP_001020173.1">
    <property type="nucleotide sequence ID" value="XM_001020173.2"/>
</dbReference>
<feature type="compositionally biased region" description="Basic and acidic residues" evidence="1">
    <location>
        <begin position="414"/>
        <end position="425"/>
    </location>
</feature>
<dbReference type="GeneID" id="7841631"/>
<protein>
    <submittedName>
        <fullName evidence="2">Uncharacterized protein</fullName>
    </submittedName>
</protein>
<proteinExistence type="predicted"/>